<protein>
    <recommendedName>
        <fullName evidence="1">DUF7587 domain-containing protein</fullName>
    </recommendedName>
</protein>
<gene>
    <name evidence="2" type="ORF">B0T14DRAFT_208177</name>
</gene>
<evidence type="ECO:0000313" key="3">
    <source>
        <dbReference type="Proteomes" id="UP001175000"/>
    </source>
</evidence>
<sequence length="413" mass="47699">MEFNNVLDGLQGLSLDPERLLFCPTGDKHLLLQKFDDIPRYLFRVYSPMSRGTTDNHWAKSMDARQCGSNRSLDIFARSDSGVAGMINRHLRWMQGSQDNLVSWTSSLLFAIIYIFYLHASSRDGSAFDDIYLCIVDTTGFAKGVFLRDMDLIRAYSKFNEDLQRFEDLRSKQHRAYSGSYYFGEYLSQGALRIEDNCQIVSAQAMIVTGLYNLHPEFEEFGRWEMQDKPPWADLVIRLREDFYKPPVEWPEISAVEQEAAINIAQLFGQRWRLPMAANLIAMLPRRIEDGDILQAFKIAFTEHERTACSPRNTKIVPYHTLPEVQQYNDVMHGVYKDYCFAQLKDYTAEAESQLRCAIIMAHSIQMSTSASEALTDIRRTALLQRLDMITDLSQSVRHVILARRERDDAQIH</sequence>
<proteinExistence type="predicted"/>
<dbReference type="EMBL" id="JAULSU010000004">
    <property type="protein sequence ID" value="KAK0619423.1"/>
    <property type="molecule type" value="Genomic_DNA"/>
</dbReference>
<organism evidence="2 3">
    <name type="scientific">Immersiella caudata</name>
    <dbReference type="NCBI Taxonomy" id="314043"/>
    <lineage>
        <taxon>Eukaryota</taxon>
        <taxon>Fungi</taxon>
        <taxon>Dikarya</taxon>
        <taxon>Ascomycota</taxon>
        <taxon>Pezizomycotina</taxon>
        <taxon>Sordariomycetes</taxon>
        <taxon>Sordariomycetidae</taxon>
        <taxon>Sordariales</taxon>
        <taxon>Lasiosphaeriaceae</taxon>
        <taxon>Immersiella</taxon>
    </lineage>
</organism>
<name>A0AA39WPX0_9PEZI</name>
<feature type="domain" description="DUF7587" evidence="1">
    <location>
        <begin position="38"/>
        <end position="189"/>
    </location>
</feature>
<dbReference type="Proteomes" id="UP001175000">
    <property type="component" value="Unassembled WGS sequence"/>
</dbReference>
<evidence type="ECO:0000259" key="1">
    <source>
        <dbReference type="Pfam" id="PF24494"/>
    </source>
</evidence>
<accession>A0AA39WPX0</accession>
<reference evidence="2" key="1">
    <citation type="submission" date="2023-06" db="EMBL/GenBank/DDBJ databases">
        <title>Genome-scale phylogeny and comparative genomics of the fungal order Sordariales.</title>
        <authorList>
            <consortium name="Lawrence Berkeley National Laboratory"/>
            <person name="Hensen N."/>
            <person name="Bonometti L."/>
            <person name="Westerberg I."/>
            <person name="Brannstrom I.O."/>
            <person name="Guillou S."/>
            <person name="Cros-Aarteil S."/>
            <person name="Calhoun S."/>
            <person name="Haridas S."/>
            <person name="Kuo A."/>
            <person name="Mondo S."/>
            <person name="Pangilinan J."/>
            <person name="Riley R."/>
            <person name="Labutti K."/>
            <person name="Andreopoulos B."/>
            <person name="Lipzen A."/>
            <person name="Chen C."/>
            <person name="Yanf M."/>
            <person name="Daum C."/>
            <person name="Ng V."/>
            <person name="Clum A."/>
            <person name="Steindorff A."/>
            <person name="Ohm R."/>
            <person name="Martin F."/>
            <person name="Silar P."/>
            <person name="Natvig D."/>
            <person name="Lalanne C."/>
            <person name="Gautier V."/>
            <person name="Ament-Velasquez S.L."/>
            <person name="Kruys A."/>
            <person name="Hutchinson M.I."/>
            <person name="Powell A.J."/>
            <person name="Barry K."/>
            <person name="Miller A.N."/>
            <person name="Grigoriev I.V."/>
            <person name="Debuchy R."/>
            <person name="Gladieux P."/>
            <person name="Thoren M.H."/>
            <person name="Johannesson H."/>
        </authorList>
    </citation>
    <scope>NUCLEOTIDE SEQUENCE</scope>
    <source>
        <strain evidence="2">CBS 606.72</strain>
    </source>
</reference>
<dbReference type="AlphaFoldDB" id="A0AA39WPX0"/>
<dbReference type="InterPro" id="IPR056009">
    <property type="entry name" value="DUF7587"/>
</dbReference>
<comment type="caution">
    <text evidence="2">The sequence shown here is derived from an EMBL/GenBank/DDBJ whole genome shotgun (WGS) entry which is preliminary data.</text>
</comment>
<keyword evidence="3" id="KW-1185">Reference proteome</keyword>
<dbReference type="Pfam" id="PF24494">
    <property type="entry name" value="DUF7587"/>
    <property type="match status" value="1"/>
</dbReference>
<evidence type="ECO:0000313" key="2">
    <source>
        <dbReference type="EMBL" id="KAK0619423.1"/>
    </source>
</evidence>